<dbReference type="EMBL" id="BPVZ01000046">
    <property type="protein sequence ID" value="GKV16840.1"/>
    <property type="molecule type" value="Genomic_DNA"/>
</dbReference>
<dbReference type="Pfam" id="PF03634">
    <property type="entry name" value="TCP"/>
    <property type="match status" value="1"/>
</dbReference>
<dbReference type="InterPro" id="IPR017887">
    <property type="entry name" value="TF_TCP_subgr"/>
</dbReference>
<feature type="domain" description="TCP" evidence="7">
    <location>
        <begin position="93"/>
        <end position="151"/>
    </location>
</feature>
<dbReference type="PANTHER" id="PTHR31072">
    <property type="entry name" value="TRANSCRIPTION FACTOR TCP4-RELATED"/>
    <property type="match status" value="1"/>
</dbReference>
<sequence>MFSSTNDMNTFANFPSASYLSLPPSLICQDSSEIFLHSHHDLLPGALAPVNPQITEYLINMPMLNNPTLTKKVDVIDSLNGDSGFLPQKKPAKKDRHRKICTAQGVRHRRVRLSREIAREFFDLQDMLGFDKASKTLGWLLTESKSAIKEIAKMKSTSGTMPSTPETQIVSEDGDLGRTVSESKTTMGVSKERVKILQKAAIIHPPATDSTENARKRGRERTREKMCTQGIHDLRKFPETGPQIPNQFKKSEIAHGILPQDVEELGSHQTPREEDIFQESVVIKRRMKQSAILGYQQNTYFPDFPQNWDINGAMLHPTISAATNLNL</sequence>
<dbReference type="GO" id="GO:2000032">
    <property type="term" value="P:regulation of secondary shoot formation"/>
    <property type="evidence" value="ECO:0007669"/>
    <property type="project" value="TreeGrafter"/>
</dbReference>
<organism evidence="8 9">
    <name type="scientific">Rubroshorea leprosula</name>
    <dbReference type="NCBI Taxonomy" id="152421"/>
    <lineage>
        <taxon>Eukaryota</taxon>
        <taxon>Viridiplantae</taxon>
        <taxon>Streptophyta</taxon>
        <taxon>Embryophyta</taxon>
        <taxon>Tracheophyta</taxon>
        <taxon>Spermatophyta</taxon>
        <taxon>Magnoliopsida</taxon>
        <taxon>eudicotyledons</taxon>
        <taxon>Gunneridae</taxon>
        <taxon>Pentapetalae</taxon>
        <taxon>rosids</taxon>
        <taxon>malvids</taxon>
        <taxon>Malvales</taxon>
        <taxon>Dipterocarpaceae</taxon>
        <taxon>Rubroshorea</taxon>
    </lineage>
</organism>
<evidence type="ECO:0000256" key="2">
    <source>
        <dbReference type="ARBA" id="ARBA00023015"/>
    </source>
</evidence>
<comment type="subcellular location">
    <subcellularLocation>
        <location evidence="1">Nucleus</location>
    </subcellularLocation>
</comment>
<dbReference type="PANTHER" id="PTHR31072:SF224">
    <property type="entry name" value="TRANSCRIPTION FACTOR TCP1"/>
    <property type="match status" value="1"/>
</dbReference>
<feature type="compositionally biased region" description="Polar residues" evidence="6">
    <location>
        <begin position="155"/>
        <end position="170"/>
    </location>
</feature>
<keyword evidence="4" id="KW-0804">Transcription</keyword>
<evidence type="ECO:0000256" key="4">
    <source>
        <dbReference type="ARBA" id="ARBA00023163"/>
    </source>
</evidence>
<dbReference type="PROSITE" id="PS51369">
    <property type="entry name" value="TCP"/>
    <property type="match status" value="1"/>
</dbReference>
<keyword evidence="5" id="KW-0539">Nucleus</keyword>
<proteinExistence type="predicted"/>
<evidence type="ECO:0000256" key="1">
    <source>
        <dbReference type="ARBA" id="ARBA00004123"/>
    </source>
</evidence>
<evidence type="ECO:0000256" key="6">
    <source>
        <dbReference type="SAM" id="MobiDB-lite"/>
    </source>
</evidence>
<evidence type="ECO:0000313" key="8">
    <source>
        <dbReference type="EMBL" id="GKV16840.1"/>
    </source>
</evidence>
<dbReference type="GO" id="GO:0043565">
    <property type="term" value="F:sequence-specific DNA binding"/>
    <property type="evidence" value="ECO:0007669"/>
    <property type="project" value="TreeGrafter"/>
</dbReference>
<dbReference type="InterPro" id="IPR005333">
    <property type="entry name" value="Transcription_factor_TCP"/>
</dbReference>
<reference evidence="8 9" key="1">
    <citation type="journal article" date="2021" name="Commun. Biol.">
        <title>The genome of Shorea leprosula (Dipterocarpaceae) highlights the ecological relevance of drought in aseasonal tropical rainforests.</title>
        <authorList>
            <person name="Ng K.K.S."/>
            <person name="Kobayashi M.J."/>
            <person name="Fawcett J.A."/>
            <person name="Hatakeyama M."/>
            <person name="Paape T."/>
            <person name="Ng C.H."/>
            <person name="Ang C.C."/>
            <person name="Tnah L.H."/>
            <person name="Lee C.T."/>
            <person name="Nishiyama T."/>
            <person name="Sese J."/>
            <person name="O'Brien M.J."/>
            <person name="Copetti D."/>
            <person name="Mohd Noor M.I."/>
            <person name="Ong R.C."/>
            <person name="Putra M."/>
            <person name="Sireger I.Z."/>
            <person name="Indrioko S."/>
            <person name="Kosugi Y."/>
            <person name="Izuno A."/>
            <person name="Isagi Y."/>
            <person name="Lee S.L."/>
            <person name="Shimizu K.K."/>
        </authorList>
    </citation>
    <scope>NUCLEOTIDE SEQUENCE [LARGE SCALE GENOMIC DNA]</scope>
    <source>
        <strain evidence="8">214</strain>
    </source>
</reference>
<keyword evidence="3" id="KW-0238">DNA-binding</keyword>
<gene>
    <name evidence="8" type="ORF">SLEP1_g27416</name>
</gene>
<protein>
    <recommendedName>
        <fullName evidence="7">TCP domain-containing protein</fullName>
    </recommendedName>
</protein>
<feature type="region of interest" description="Disordered" evidence="6">
    <location>
        <begin position="154"/>
        <end position="189"/>
    </location>
</feature>
<accession>A0AAV5K2Z3</accession>
<keyword evidence="9" id="KW-1185">Reference proteome</keyword>
<evidence type="ECO:0000313" key="9">
    <source>
        <dbReference type="Proteomes" id="UP001054252"/>
    </source>
</evidence>
<dbReference type="Proteomes" id="UP001054252">
    <property type="component" value="Unassembled WGS sequence"/>
</dbReference>
<dbReference type="GO" id="GO:0005634">
    <property type="term" value="C:nucleus"/>
    <property type="evidence" value="ECO:0007669"/>
    <property type="project" value="UniProtKB-SubCell"/>
</dbReference>
<keyword evidence="2" id="KW-0805">Transcription regulation</keyword>
<evidence type="ECO:0000256" key="5">
    <source>
        <dbReference type="ARBA" id="ARBA00023242"/>
    </source>
</evidence>
<dbReference type="AlphaFoldDB" id="A0AAV5K2Z3"/>
<comment type="caution">
    <text evidence="8">The sequence shown here is derived from an EMBL/GenBank/DDBJ whole genome shotgun (WGS) entry which is preliminary data.</text>
</comment>
<evidence type="ECO:0000256" key="3">
    <source>
        <dbReference type="ARBA" id="ARBA00023125"/>
    </source>
</evidence>
<dbReference type="GO" id="GO:0003700">
    <property type="term" value="F:DNA-binding transcription factor activity"/>
    <property type="evidence" value="ECO:0007669"/>
    <property type="project" value="InterPro"/>
</dbReference>
<evidence type="ECO:0000259" key="7">
    <source>
        <dbReference type="PROSITE" id="PS51369"/>
    </source>
</evidence>
<name>A0AAV5K2Z3_9ROSI</name>